<dbReference type="PANTHER" id="PTHR24126">
    <property type="entry name" value="ANKYRIN REPEAT, PH AND SEC7 DOMAIN CONTAINING PROTEIN SECG-RELATED"/>
    <property type="match status" value="1"/>
</dbReference>
<gene>
    <name evidence="4" type="ORF">CYCCA115_LOCUS20540</name>
</gene>
<evidence type="ECO:0000256" key="2">
    <source>
        <dbReference type="ARBA" id="ARBA00023043"/>
    </source>
</evidence>
<dbReference type="InterPro" id="IPR002110">
    <property type="entry name" value="Ankyrin_rpt"/>
</dbReference>
<organism evidence="4 5">
    <name type="scientific">Cylindrotheca closterium</name>
    <dbReference type="NCBI Taxonomy" id="2856"/>
    <lineage>
        <taxon>Eukaryota</taxon>
        <taxon>Sar</taxon>
        <taxon>Stramenopiles</taxon>
        <taxon>Ochrophyta</taxon>
        <taxon>Bacillariophyta</taxon>
        <taxon>Bacillariophyceae</taxon>
        <taxon>Bacillariophycidae</taxon>
        <taxon>Bacillariales</taxon>
        <taxon>Bacillariaceae</taxon>
        <taxon>Cylindrotheca</taxon>
    </lineage>
</organism>
<dbReference type="PROSITE" id="PS50088">
    <property type="entry name" value="ANK_REPEAT"/>
    <property type="match status" value="1"/>
</dbReference>
<dbReference type="AlphaFoldDB" id="A0AAD2G6P5"/>
<keyword evidence="1" id="KW-0677">Repeat</keyword>
<evidence type="ECO:0000256" key="1">
    <source>
        <dbReference type="ARBA" id="ARBA00022737"/>
    </source>
</evidence>
<name>A0AAD2G6P5_9STRA</name>
<dbReference type="EMBL" id="CAKOGP040002180">
    <property type="protein sequence ID" value="CAJ1964249.1"/>
    <property type="molecule type" value="Genomic_DNA"/>
</dbReference>
<dbReference type="Proteomes" id="UP001295423">
    <property type="component" value="Unassembled WGS sequence"/>
</dbReference>
<evidence type="ECO:0000256" key="3">
    <source>
        <dbReference type="PROSITE-ProRule" id="PRU00023"/>
    </source>
</evidence>
<proteinExistence type="predicted"/>
<dbReference type="Pfam" id="PF12796">
    <property type="entry name" value="Ank_2"/>
    <property type="match status" value="1"/>
</dbReference>
<keyword evidence="5" id="KW-1185">Reference proteome</keyword>
<dbReference type="PANTHER" id="PTHR24126:SF14">
    <property type="entry name" value="ANK_REP_REGION DOMAIN-CONTAINING PROTEIN"/>
    <property type="match status" value="1"/>
</dbReference>
<evidence type="ECO:0000313" key="4">
    <source>
        <dbReference type="EMBL" id="CAJ1964249.1"/>
    </source>
</evidence>
<feature type="repeat" description="ANK" evidence="3">
    <location>
        <begin position="116"/>
        <end position="138"/>
    </location>
</feature>
<dbReference type="SUPFAM" id="SSF48403">
    <property type="entry name" value="Ankyrin repeat"/>
    <property type="match status" value="1"/>
</dbReference>
<dbReference type="Gene3D" id="1.25.40.20">
    <property type="entry name" value="Ankyrin repeat-containing domain"/>
    <property type="match status" value="1"/>
</dbReference>
<dbReference type="SMART" id="SM00248">
    <property type="entry name" value="ANK"/>
    <property type="match status" value="2"/>
</dbReference>
<reference evidence="4" key="1">
    <citation type="submission" date="2023-08" db="EMBL/GenBank/DDBJ databases">
        <authorList>
            <person name="Audoor S."/>
            <person name="Bilcke G."/>
        </authorList>
    </citation>
    <scope>NUCLEOTIDE SEQUENCE</scope>
</reference>
<dbReference type="InterPro" id="IPR036770">
    <property type="entry name" value="Ankyrin_rpt-contain_sf"/>
</dbReference>
<dbReference type="PROSITE" id="PS50297">
    <property type="entry name" value="ANK_REP_REGION"/>
    <property type="match status" value="1"/>
</dbReference>
<keyword evidence="2 3" id="KW-0040">ANK repeat</keyword>
<comment type="caution">
    <text evidence="4">The sequence shown here is derived from an EMBL/GenBank/DDBJ whole genome shotgun (WGS) entry which is preliminary data.</text>
</comment>
<protein>
    <submittedName>
        <fullName evidence="4">Uncharacterized protein</fullName>
    </submittedName>
</protein>
<sequence>MILANPSPTVDIAVERVLKRSRQHSPATVQTKKRKQTVVKNLTIKASDYVQAAFKANGFAVDTVRQTAEPLFREPTKEMLASYIPEVLDAIRKNDLERVKKLHKSGVLTGNGCNKFGESTFHLACRRGHTEIVKYLLNEVKFDMNVRDDYNRNPLHDACWTAEPEFELVDLLLRIAPHQLVMEDVRGFTPFDYIRAETNGKWLRFLWERRAILRPLEKKANHDEMTTASVLASLRK</sequence>
<evidence type="ECO:0000313" key="5">
    <source>
        <dbReference type="Proteomes" id="UP001295423"/>
    </source>
</evidence>
<accession>A0AAD2G6P5</accession>